<dbReference type="EMBL" id="LN679102">
    <property type="protein sequence ID" value="CEL58360.1"/>
    <property type="molecule type" value="Genomic_DNA"/>
</dbReference>
<proteinExistence type="predicted"/>
<dbReference type="Proteomes" id="UP000059188">
    <property type="component" value="Unassembled WGS sequence"/>
</dbReference>
<keyword evidence="3" id="KW-1185">Reference proteome</keyword>
<sequence length="592" mass="62633">MVCARHVVGGVPELDRASRSTANALVDDHPALCTLPAMLSALRIPRSSLGLDTEETRIAQAPPSPTDMTSPVPSLSRSILSASDTSPNGWVALELPRVSSPAAHSPSASSGKSESDDCPAHVRFQDTCLVIPDAPIKSPGLAARMLGVSSWTTSKRRVSDPDRDHNPSAPLLGVRIPGLGRKHKQTHCEASAYSSLPLRPCLVHRSSSQHSAGPTSSSASSQPVVSPRPRLSTAQSVPHNESTSLPSVLVRAPTRSNSMPPPLACATIPLRECCPDCVVACSQLDGVVRWSPGARRKRREDREEHEREARAGLRDPASNTAYGWEDMLALDSDTEGKECHTGLSKPTVSRRTTSPPPSSLATRRCGAIAAQVFKHPLALPCPVPRTCSEDDTDEESLFPLPVSPRGARSPTCRGSKSPGKLSPNNSNSSATPSPNASDELATKCAETANPAKCAEVIATKYAEKAKTEVVVPAMRRLLEQQAFEGHRLSPVPGSETPTPRCGTPTAPEFPNSDPKPALPSKEERGRTQVTKLEMAQVDRLPPQLQQSEPPVSISPERPGAGRRRSSSASSMGRTIGAIVRGVAAGVVGGPSM</sequence>
<feature type="region of interest" description="Disordered" evidence="1">
    <location>
        <begin position="151"/>
        <end position="178"/>
    </location>
</feature>
<dbReference type="AlphaFoldDB" id="A0A0B7FKZ2"/>
<feature type="region of interest" description="Disordered" evidence="1">
    <location>
        <begin position="388"/>
        <end position="441"/>
    </location>
</feature>
<feature type="compositionally biased region" description="Low complexity" evidence="1">
    <location>
        <begin position="206"/>
        <end position="232"/>
    </location>
</feature>
<feature type="region of interest" description="Disordered" evidence="1">
    <location>
        <begin position="55"/>
        <end position="79"/>
    </location>
</feature>
<gene>
    <name evidence="2" type="ORF">RSOLAG1IB_03106</name>
</gene>
<feature type="compositionally biased region" description="Polar residues" evidence="1">
    <location>
        <begin position="233"/>
        <end position="246"/>
    </location>
</feature>
<evidence type="ECO:0000313" key="2">
    <source>
        <dbReference type="EMBL" id="CEL58360.1"/>
    </source>
</evidence>
<feature type="compositionally biased region" description="Low complexity" evidence="1">
    <location>
        <begin position="346"/>
        <end position="362"/>
    </location>
</feature>
<accession>A0A0B7FKZ2</accession>
<feature type="compositionally biased region" description="Basic and acidic residues" evidence="1">
    <location>
        <begin position="157"/>
        <end position="166"/>
    </location>
</feature>
<feature type="compositionally biased region" description="Basic and acidic residues" evidence="1">
    <location>
        <begin position="300"/>
        <end position="313"/>
    </location>
</feature>
<feature type="region of interest" description="Disordered" evidence="1">
    <location>
        <begin position="484"/>
        <end position="574"/>
    </location>
</feature>
<feature type="compositionally biased region" description="Low complexity" evidence="1">
    <location>
        <begin position="422"/>
        <end position="437"/>
    </location>
</feature>
<feature type="compositionally biased region" description="Polar residues" evidence="1">
    <location>
        <begin position="66"/>
        <end position="79"/>
    </location>
</feature>
<evidence type="ECO:0000256" key="1">
    <source>
        <dbReference type="SAM" id="MobiDB-lite"/>
    </source>
</evidence>
<dbReference type="OrthoDB" id="3269282at2759"/>
<name>A0A0B7FKZ2_THACB</name>
<protein>
    <submittedName>
        <fullName evidence="2">Uncharacterized protein</fullName>
    </submittedName>
</protein>
<evidence type="ECO:0000313" key="3">
    <source>
        <dbReference type="Proteomes" id="UP000059188"/>
    </source>
</evidence>
<feature type="region of interest" description="Disordered" evidence="1">
    <location>
        <begin position="293"/>
        <end position="320"/>
    </location>
</feature>
<reference evidence="2 3" key="1">
    <citation type="submission" date="2014-11" db="EMBL/GenBank/DDBJ databases">
        <authorList>
            <person name="Wibberg Daniel"/>
        </authorList>
    </citation>
    <scope>NUCLEOTIDE SEQUENCE [LARGE SCALE GENOMIC DNA]</scope>
    <source>
        <strain evidence="2">Rhizoctonia solani AG1-IB 7/3/14</strain>
    </source>
</reference>
<organism evidence="2 3">
    <name type="scientific">Thanatephorus cucumeris (strain AG1-IB / isolate 7/3/14)</name>
    <name type="common">Lettuce bottom rot fungus</name>
    <name type="synonym">Rhizoctonia solani</name>
    <dbReference type="NCBI Taxonomy" id="1108050"/>
    <lineage>
        <taxon>Eukaryota</taxon>
        <taxon>Fungi</taxon>
        <taxon>Dikarya</taxon>
        <taxon>Basidiomycota</taxon>
        <taxon>Agaricomycotina</taxon>
        <taxon>Agaricomycetes</taxon>
        <taxon>Cantharellales</taxon>
        <taxon>Ceratobasidiaceae</taxon>
        <taxon>Rhizoctonia</taxon>
        <taxon>Rhizoctonia solani AG-1</taxon>
    </lineage>
</organism>
<feature type="region of interest" description="Disordered" evidence="1">
    <location>
        <begin position="333"/>
        <end position="362"/>
    </location>
</feature>
<feature type="region of interest" description="Disordered" evidence="1">
    <location>
        <begin position="205"/>
        <end position="258"/>
    </location>
</feature>